<keyword evidence="7" id="KW-1185">Reference proteome</keyword>
<dbReference type="GO" id="GO:0061630">
    <property type="term" value="F:ubiquitin protein ligase activity"/>
    <property type="evidence" value="ECO:0007669"/>
    <property type="project" value="TreeGrafter"/>
</dbReference>
<evidence type="ECO:0000256" key="4">
    <source>
        <dbReference type="PROSITE-ProRule" id="PRU00175"/>
    </source>
</evidence>
<evidence type="ECO:0000256" key="2">
    <source>
        <dbReference type="ARBA" id="ARBA00022771"/>
    </source>
</evidence>
<keyword evidence="1" id="KW-0479">Metal-binding</keyword>
<dbReference type="GO" id="GO:0005634">
    <property type="term" value="C:nucleus"/>
    <property type="evidence" value="ECO:0007669"/>
    <property type="project" value="TreeGrafter"/>
</dbReference>
<gene>
    <name evidence="6" type="ORF">DM860_001272</name>
</gene>
<evidence type="ECO:0000259" key="5">
    <source>
        <dbReference type="PROSITE" id="PS50089"/>
    </source>
</evidence>
<organism evidence="6 7">
    <name type="scientific">Cuscuta australis</name>
    <dbReference type="NCBI Taxonomy" id="267555"/>
    <lineage>
        <taxon>Eukaryota</taxon>
        <taxon>Viridiplantae</taxon>
        <taxon>Streptophyta</taxon>
        <taxon>Embryophyta</taxon>
        <taxon>Tracheophyta</taxon>
        <taxon>Spermatophyta</taxon>
        <taxon>Magnoliopsida</taxon>
        <taxon>eudicotyledons</taxon>
        <taxon>Gunneridae</taxon>
        <taxon>Pentapetalae</taxon>
        <taxon>asterids</taxon>
        <taxon>lamiids</taxon>
        <taxon>Solanales</taxon>
        <taxon>Convolvulaceae</taxon>
        <taxon>Cuscuteae</taxon>
        <taxon>Cuscuta</taxon>
        <taxon>Cuscuta subgen. Grammica</taxon>
        <taxon>Cuscuta sect. Cleistogrammica</taxon>
    </lineage>
</organism>
<dbReference type="PANTHER" id="PTHR45931:SF16">
    <property type="entry name" value="RING_U-BOX SUPERFAMILY PROTEIN"/>
    <property type="match status" value="1"/>
</dbReference>
<dbReference type="InterPro" id="IPR001841">
    <property type="entry name" value="Znf_RING"/>
</dbReference>
<evidence type="ECO:0000313" key="6">
    <source>
        <dbReference type="EMBL" id="RAL48952.1"/>
    </source>
</evidence>
<accession>A0A328DTF3</accession>
<dbReference type="CDD" id="cd16454">
    <property type="entry name" value="RING-H2_PA-TM-RING"/>
    <property type="match status" value="1"/>
</dbReference>
<dbReference type="GO" id="GO:0008270">
    <property type="term" value="F:zinc ion binding"/>
    <property type="evidence" value="ECO:0007669"/>
    <property type="project" value="UniProtKB-KW"/>
</dbReference>
<dbReference type="Pfam" id="PF13639">
    <property type="entry name" value="zf-RING_2"/>
    <property type="match status" value="1"/>
</dbReference>
<dbReference type="Gene3D" id="3.30.40.10">
    <property type="entry name" value="Zinc/RING finger domain, C3HC4 (zinc finger)"/>
    <property type="match status" value="1"/>
</dbReference>
<dbReference type="SMART" id="SM00184">
    <property type="entry name" value="RING"/>
    <property type="match status" value="1"/>
</dbReference>
<sequence length="302" mass="32431">MAARLVFHNVSLDPNPGIGILFVRVISKVSTAAGSAVGGVYTAQPIVFNPIRDLGTLRNASRFFSGAVAGHLGRDPESTAPITYQIAMNAFRVFMSQGRTRGVRIHAEFEVVLEPDGFFDGSVLVLDALPYPENLDYVERHPNFVGSNRGIPAGGFMDGGALVLDSLPPYEEEVYDSVDGIIPNFVRSNRGIPAGGFMDGGALVLDSLPPYEEEVYDSVDGIIPNFVRSNRGMTAAEISRLEKVTQIGGEGGTCSICLDDFSAGDLITPLTPCSHSFHAGCIEIWLRKSRSCPVCRTICTTL</sequence>
<dbReference type="SUPFAM" id="SSF57850">
    <property type="entry name" value="RING/U-box"/>
    <property type="match status" value="1"/>
</dbReference>
<keyword evidence="3" id="KW-0862">Zinc</keyword>
<proteinExistence type="predicted"/>
<dbReference type="GO" id="GO:0006511">
    <property type="term" value="P:ubiquitin-dependent protein catabolic process"/>
    <property type="evidence" value="ECO:0007669"/>
    <property type="project" value="TreeGrafter"/>
</dbReference>
<name>A0A328DTF3_9ASTE</name>
<dbReference type="Proteomes" id="UP000249390">
    <property type="component" value="Unassembled WGS sequence"/>
</dbReference>
<dbReference type="PROSITE" id="PS50089">
    <property type="entry name" value="ZF_RING_2"/>
    <property type="match status" value="1"/>
</dbReference>
<dbReference type="InterPro" id="IPR013083">
    <property type="entry name" value="Znf_RING/FYVE/PHD"/>
</dbReference>
<dbReference type="PANTHER" id="PTHR45931">
    <property type="entry name" value="SI:CH211-59O9.10"/>
    <property type="match status" value="1"/>
</dbReference>
<reference evidence="6 7" key="1">
    <citation type="submission" date="2018-06" db="EMBL/GenBank/DDBJ databases">
        <title>The Genome of Cuscuta australis (Dodder) Provides Insight into the Evolution of Plant Parasitism.</title>
        <authorList>
            <person name="Liu H."/>
        </authorList>
    </citation>
    <scope>NUCLEOTIDE SEQUENCE [LARGE SCALE GENOMIC DNA]</scope>
    <source>
        <strain evidence="7">cv. Yunnan</strain>
        <tissue evidence="6">Vines</tissue>
    </source>
</reference>
<keyword evidence="2 4" id="KW-0863">Zinc-finger</keyword>
<dbReference type="EMBL" id="NQVE01000097">
    <property type="protein sequence ID" value="RAL48952.1"/>
    <property type="molecule type" value="Genomic_DNA"/>
</dbReference>
<comment type="caution">
    <text evidence="6">The sequence shown here is derived from an EMBL/GenBank/DDBJ whole genome shotgun (WGS) entry which is preliminary data.</text>
</comment>
<feature type="domain" description="RING-type" evidence="5">
    <location>
        <begin position="254"/>
        <end position="296"/>
    </location>
</feature>
<protein>
    <recommendedName>
        <fullName evidence="5">RING-type domain-containing protein</fullName>
    </recommendedName>
</protein>
<evidence type="ECO:0000256" key="1">
    <source>
        <dbReference type="ARBA" id="ARBA00022723"/>
    </source>
</evidence>
<evidence type="ECO:0000256" key="3">
    <source>
        <dbReference type="ARBA" id="ARBA00022833"/>
    </source>
</evidence>
<evidence type="ECO:0000313" key="7">
    <source>
        <dbReference type="Proteomes" id="UP000249390"/>
    </source>
</evidence>
<dbReference type="InterPro" id="IPR051834">
    <property type="entry name" value="RING_finger_E3_ligase"/>
</dbReference>
<dbReference type="AlphaFoldDB" id="A0A328DTF3"/>